<organism evidence="2 3">
    <name type="scientific">Cinnamomum micranthum f. kanehirae</name>
    <dbReference type="NCBI Taxonomy" id="337451"/>
    <lineage>
        <taxon>Eukaryota</taxon>
        <taxon>Viridiplantae</taxon>
        <taxon>Streptophyta</taxon>
        <taxon>Embryophyta</taxon>
        <taxon>Tracheophyta</taxon>
        <taxon>Spermatophyta</taxon>
        <taxon>Magnoliopsida</taxon>
        <taxon>Magnoliidae</taxon>
        <taxon>Laurales</taxon>
        <taxon>Lauraceae</taxon>
        <taxon>Cinnamomum</taxon>
    </lineage>
</organism>
<keyword evidence="3" id="KW-1185">Reference proteome</keyword>
<dbReference type="EMBL" id="QPKB01000008">
    <property type="protein sequence ID" value="RWR91095.1"/>
    <property type="molecule type" value="Genomic_DNA"/>
</dbReference>
<feature type="compositionally biased region" description="Basic and acidic residues" evidence="1">
    <location>
        <begin position="33"/>
        <end position="50"/>
    </location>
</feature>
<evidence type="ECO:0000313" key="2">
    <source>
        <dbReference type="EMBL" id="RWR91095.1"/>
    </source>
</evidence>
<comment type="caution">
    <text evidence="2">The sequence shown here is derived from an EMBL/GenBank/DDBJ whole genome shotgun (WGS) entry which is preliminary data.</text>
</comment>
<evidence type="ECO:0000256" key="1">
    <source>
        <dbReference type="SAM" id="MobiDB-lite"/>
    </source>
</evidence>
<name>A0A3S3MW76_9MAGN</name>
<reference evidence="2 3" key="1">
    <citation type="journal article" date="2019" name="Nat. Plants">
        <title>Stout camphor tree genome fills gaps in understanding of flowering plant genome evolution.</title>
        <authorList>
            <person name="Chaw S.M."/>
            <person name="Liu Y.C."/>
            <person name="Wu Y.W."/>
            <person name="Wang H.Y."/>
            <person name="Lin C.I."/>
            <person name="Wu C.S."/>
            <person name="Ke H.M."/>
            <person name="Chang L.Y."/>
            <person name="Hsu C.Y."/>
            <person name="Yang H.T."/>
            <person name="Sudianto E."/>
            <person name="Hsu M.H."/>
            <person name="Wu K.P."/>
            <person name="Wang L.N."/>
            <person name="Leebens-Mack J.H."/>
            <person name="Tsai I.J."/>
        </authorList>
    </citation>
    <scope>NUCLEOTIDE SEQUENCE [LARGE SCALE GENOMIC DNA]</scope>
    <source>
        <strain evidence="3">cv. Chaw 1501</strain>
        <tissue evidence="2">Young leaves</tissue>
    </source>
</reference>
<gene>
    <name evidence="2" type="ORF">CKAN_02023300</name>
</gene>
<dbReference type="Proteomes" id="UP000283530">
    <property type="component" value="Unassembled WGS sequence"/>
</dbReference>
<feature type="region of interest" description="Disordered" evidence="1">
    <location>
        <begin position="1"/>
        <end position="79"/>
    </location>
</feature>
<evidence type="ECO:0000313" key="3">
    <source>
        <dbReference type="Proteomes" id="UP000283530"/>
    </source>
</evidence>
<proteinExistence type="predicted"/>
<accession>A0A3S3MW76</accession>
<dbReference type="AlphaFoldDB" id="A0A3S3MW76"/>
<sequence length="79" mass="9313">MNPLFSRGGRLMNSILTERTTAKERRRYQTLTERGEERERKKKGEEEGSQDKLQQQEKIQQKQLAQHQALSNCYDDGKC</sequence>
<protein>
    <submittedName>
        <fullName evidence="2">Uncharacterized protein</fullName>
    </submittedName>
</protein>
<feature type="compositionally biased region" description="Low complexity" evidence="1">
    <location>
        <begin position="51"/>
        <end position="70"/>
    </location>
</feature>